<dbReference type="Gene3D" id="3.90.215.10">
    <property type="entry name" value="Gamma Fibrinogen, chain A, domain 1"/>
    <property type="match status" value="1"/>
</dbReference>
<accession>A0A182FLD8</accession>
<dbReference type="VEuPathDB" id="VectorBase:AALB20_035106"/>
<name>A0A182FLD8_ANOAL</name>
<keyword evidence="4" id="KW-1185">Reference proteome</keyword>
<proteinExistence type="predicted"/>
<keyword evidence="1" id="KW-1015">Disulfide bond</keyword>
<dbReference type="PANTHER" id="PTHR19143">
    <property type="entry name" value="FIBRINOGEN/TENASCIN/ANGIOPOEITIN"/>
    <property type="match status" value="1"/>
</dbReference>
<dbReference type="PROSITE" id="PS51406">
    <property type="entry name" value="FIBRINOGEN_C_2"/>
    <property type="match status" value="1"/>
</dbReference>
<dbReference type="SMART" id="SM00186">
    <property type="entry name" value="FBG"/>
    <property type="match status" value="1"/>
</dbReference>
<dbReference type="OrthoDB" id="6145874at2759"/>
<dbReference type="GO" id="GO:0005615">
    <property type="term" value="C:extracellular space"/>
    <property type="evidence" value="ECO:0007669"/>
    <property type="project" value="TreeGrafter"/>
</dbReference>
<evidence type="ECO:0000313" key="3">
    <source>
        <dbReference type="EnsemblMetazoa" id="AALB007347-PA"/>
    </source>
</evidence>
<dbReference type="InterPro" id="IPR036056">
    <property type="entry name" value="Fibrinogen-like_C"/>
</dbReference>
<dbReference type="CDD" id="cd00087">
    <property type="entry name" value="FReD"/>
    <property type="match status" value="1"/>
</dbReference>
<protein>
    <submittedName>
        <fullName evidence="3">Fibrinogen C-terminal domain-containing protein</fullName>
    </submittedName>
</protein>
<dbReference type="InterPro" id="IPR002181">
    <property type="entry name" value="Fibrinogen_a/b/g_C_dom"/>
</dbReference>
<dbReference type="PROSITE" id="PS00514">
    <property type="entry name" value="FIBRINOGEN_C_1"/>
    <property type="match status" value="1"/>
</dbReference>
<sequence length="291" mass="33203">MWFVGTLILLNCWLNVVLSATQCDFPQSLCFDSQSAFENLDNLETAIDALPSTPNSTVELENLITQIKDTLQLPNSPNTYRSCADVPRNSTSGLYLMAGEFRPPYYAYCDMDYSGGGWQVFQRRFNGQTNFQRDWASYKNGFGELSSGEFWWGLDNLYRVTNLAPHELVVVLEDFDGITAFARYNRFQISDESDLYRLNILGTYSGTAGDAMRRCLNMAFTTSDRDNDIFATNCAVLYTGAWWYSNCHDSNLNGQYLSGNTSLFAKGVTWTQFRTQNYSLKRTLMMIRRLP</sequence>
<dbReference type="AlphaFoldDB" id="A0A182FLD8"/>
<dbReference type="RefSeq" id="XP_035788558.1">
    <property type="nucleotide sequence ID" value="XM_035932665.1"/>
</dbReference>
<dbReference type="GeneID" id="118464903"/>
<organism evidence="3 4">
    <name type="scientific">Anopheles albimanus</name>
    <name type="common">New world malaria mosquito</name>
    <dbReference type="NCBI Taxonomy" id="7167"/>
    <lineage>
        <taxon>Eukaryota</taxon>
        <taxon>Metazoa</taxon>
        <taxon>Ecdysozoa</taxon>
        <taxon>Arthropoda</taxon>
        <taxon>Hexapoda</taxon>
        <taxon>Insecta</taxon>
        <taxon>Pterygota</taxon>
        <taxon>Neoptera</taxon>
        <taxon>Endopterygota</taxon>
        <taxon>Diptera</taxon>
        <taxon>Nematocera</taxon>
        <taxon>Culicoidea</taxon>
        <taxon>Culicidae</taxon>
        <taxon>Anophelinae</taxon>
        <taxon>Anopheles</taxon>
    </lineage>
</organism>
<dbReference type="EnsemblMetazoa" id="AALB007347-RA">
    <property type="protein sequence ID" value="AALB007347-PA"/>
    <property type="gene ID" value="AALB007347"/>
</dbReference>
<evidence type="ECO:0000313" key="4">
    <source>
        <dbReference type="Proteomes" id="UP000069272"/>
    </source>
</evidence>
<evidence type="ECO:0000256" key="2">
    <source>
        <dbReference type="ARBA" id="ARBA00053344"/>
    </source>
</evidence>
<comment type="function">
    <text evidence="2">Lectin involved in innate immunity. Agglutinates all types of human erythrocytes, Gram-positive and Gram-negative bacteria. Has a stronger agglutinating activity towards Gram-negative bacteria than towards Gram-positive bacteria. Specifically recognizes acetyl group-containing substances on agglutinated cells. The hemagglutinating activity was inhibited by EDTA, acetyl group-containing mono- and disaccharides, N-acetyl derivatives of amino acids, other acetyl group-containing substances, propionamide and benzamide. Enhances the antimicrobial activity of big defensin against Gram-positive bacteria but not against Gram-negative bacteria.</text>
</comment>
<reference evidence="3" key="2">
    <citation type="submission" date="2022-08" db="UniProtKB">
        <authorList>
            <consortium name="EnsemblMetazoa"/>
        </authorList>
    </citation>
    <scope>IDENTIFICATION</scope>
    <source>
        <strain evidence="3">STECLA/ALBI9_A</strain>
    </source>
</reference>
<dbReference type="VEuPathDB" id="VectorBase:AALB007347"/>
<dbReference type="InterPro" id="IPR014716">
    <property type="entry name" value="Fibrinogen_a/b/g_C_1"/>
</dbReference>
<dbReference type="InterPro" id="IPR020837">
    <property type="entry name" value="Fibrinogen_CS"/>
</dbReference>
<dbReference type="GO" id="GO:0030246">
    <property type="term" value="F:carbohydrate binding"/>
    <property type="evidence" value="ECO:0007669"/>
    <property type="project" value="UniProtKB-ARBA"/>
</dbReference>
<dbReference type="PANTHER" id="PTHR19143:SF327">
    <property type="entry name" value="FI21813P1-RELATED"/>
    <property type="match status" value="1"/>
</dbReference>
<dbReference type="Proteomes" id="UP000069272">
    <property type="component" value="Chromosome 3L"/>
</dbReference>
<dbReference type="InterPro" id="IPR050373">
    <property type="entry name" value="Fibrinogen_C-term_domain"/>
</dbReference>
<evidence type="ECO:0000256" key="1">
    <source>
        <dbReference type="ARBA" id="ARBA00023157"/>
    </source>
</evidence>
<dbReference type="SUPFAM" id="SSF56496">
    <property type="entry name" value="Fibrinogen C-terminal domain-like"/>
    <property type="match status" value="1"/>
</dbReference>
<dbReference type="Pfam" id="PF00147">
    <property type="entry name" value="Fibrinogen_C"/>
    <property type="match status" value="1"/>
</dbReference>
<dbReference type="FunFam" id="3.90.215.10:FF:000001">
    <property type="entry name" value="Tenascin isoform 1"/>
    <property type="match status" value="1"/>
</dbReference>
<reference evidence="3 4" key="1">
    <citation type="journal article" date="2017" name="G3 (Bethesda)">
        <title>The Physical Genome Mapping of Anopheles albimanus Corrected Scaffold Misassemblies and Identified Interarm Rearrangements in Genus Anopheles.</title>
        <authorList>
            <person name="Artemov G.N."/>
            <person name="Peery A.N."/>
            <person name="Jiang X."/>
            <person name="Tu Z."/>
            <person name="Stegniy V.N."/>
            <person name="Sharakhova M.V."/>
            <person name="Sharakhov I.V."/>
        </authorList>
    </citation>
    <scope>NUCLEOTIDE SEQUENCE [LARGE SCALE GENOMIC DNA]</scope>
    <source>
        <strain evidence="3 4">ALBI9_A</strain>
    </source>
</reference>
<dbReference type="STRING" id="7167.A0A182FLD8"/>
<dbReference type="KEGG" id="aali:118464903"/>